<dbReference type="EMBL" id="CWJI01000017">
    <property type="protein sequence ID" value="CRY56823.1"/>
    <property type="molecule type" value="Genomic_DNA"/>
</dbReference>
<protein>
    <submittedName>
        <fullName evidence="1">Uncharacterized protein</fullName>
    </submittedName>
</protein>
<name>A0A0H5M045_YERIN</name>
<reference evidence="2" key="1">
    <citation type="submission" date="2015-03" db="EMBL/GenBank/DDBJ databases">
        <authorList>
            <consortium name="Pathogen Informatics"/>
        </authorList>
    </citation>
    <scope>NUCLEOTIDE SEQUENCE [LARGE SCALE GENOMIC DNA]</scope>
    <source>
        <strain evidence="2">R148</strain>
    </source>
</reference>
<evidence type="ECO:0000313" key="2">
    <source>
        <dbReference type="Proteomes" id="UP000043316"/>
    </source>
</evidence>
<gene>
    <name evidence="1" type="ORF">ERS008476_03868</name>
</gene>
<organism evidence="1 2">
    <name type="scientific">Yersinia intermedia</name>
    <dbReference type="NCBI Taxonomy" id="631"/>
    <lineage>
        <taxon>Bacteria</taxon>
        <taxon>Pseudomonadati</taxon>
        <taxon>Pseudomonadota</taxon>
        <taxon>Gammaproteobacteria</taxon>
        <taxon>Enterobacterales</taxon>
        <taxon>Yersiniaceae</taxon>
        <taxon>Yersinia</taxon>
    </lineage>
</organism>
<sequence>MSRIDIEGTLSLLGEHHHRRDQSYLETARQRQQFARYLPPQLRSPQEMAHALASSQGCHSTQCEYNIVSGPLSGTKVSVSLTHQGLHILLSHTNRDLIERLQRVQTRWQRQLHILGFPCLLEVTHAGESDG</sequence>
<dbReference type="RefSeq" id="WP_053010267.1">
    <property type="nucleotide sequence ID" value="NZ_CWJI01000017.1"/>
</dbReference>
<evidence type="ECO:0000313" key="1">
    <source>
        <dbReference type="EMBL" id="CRY56823.1"/>
    </source>
</evidence>
<dbReference type="Proteomes" id="UP000043316">
    <property type="component" value="Unassembled WGS sequence"/>
</dbReference>
<proteinExistence type="predicted"/>
<dbReference type="AlphaFoldDB" id="A0A0H5M045"/>
<accession>A0A0H5M045</accession>